<sequence length="159" mass="17746">MDDNVSNLDHFYRMSAAAAVGGGVSRRRRQSAAAAFGGGVSRRWQRSAAAAAASSSFFLSRGSFFSLSRSSFFCLSRRTLLLHAPPPLPPTFFRYFGYFRYPLRLRYGNSGRHGPPWEIRFATALMWRWSGKPPLKSAMATPWPISDNTDHTPPNTPLT</sequence>
<protein>
    <submittedName>
        <fullName evidence="1">Uncharacterized protein</fullName>
    </submittedName>
</protein>
<dbReference type="AlphaFoldDB" id="A0AAN9RJ50"/>
<organism evidence="1 2">
    <name type="scientific">Phaseolus coccineus</name>
    <name type="common">Scarlet runner bean</name>
    <name type="synonym">Phaseolus multiflorus</name>
    <dbReference type="NCBI Taxonomy" id="3886"/>
    <lineage>
        <taxon>Eukaryota</taxon>
        <taxon>Viridiplantae</taxon>
        <taxon>Streptophyta</taxon>
        <taxon>Embryophyta</taxon>
        <taxon>Tracheophyta</taxon>
        <taxon>Spermatophyta</taxon>
        <taxon>Magnoliopsida</taxon>
        <taxon>eudicotyledons</taxon>
        <taxon>Gunneridae</taxon>
        <taxon>Pentapetalae</taxon>
        <taxon>rosids</taxon>
        <taxon>fabids</taxon>
        <taxon>Fabales</taxon>
        <taxon>Fabaceae</taxon>
        <taxon>Papilionoideae</taxon>
        <taxon>50 kb inversion clade</taxon>
        <taxon>NPAAA clade</taxon>
        <taxon>indigoferoid/millettioid clade</taxon>
        <taxon>Phaseoleae</taxon>
        <taxon>Phaseolus</taxon>
    </lineage>
</organism>
<proteinExistence type="predicted"/>
<dbReference type="Proteomes" id="UP001374584">
    <property type="component" value="Unassembled WGS sequence"/>
</dbReference>
<reference evidence="1 2" key="1">
    <citation type="submission" date="2024-01" db="EMBL/GenBank/DDBJ databases">
        <title>The genomes of 5 underutilized Papilionoideae crops provide insights into root nodulation and disease resistanc.</title>
        <authorList>
            <person name="Jiang F."/>
        </authorList>
    </citation>
    <scope>NUCLEOTIDE SEQUENCE [LARGE SCALE GENOMIC DNA]</scope>
    <source>
        <strain evidence="1">JINMINGXINNONG_FW02</strain>
        <tissue evidence="1">Leaves</tissue>
    </source>
</reference>
<comment type="caution">
    <text evidence="1">The sequence shown here is derived from an EMBL/GenBank/DDBJ whole genome shotgun (WGS) entry which is preliminary data.</text>
</comment>
<accession>A0AAN9RJ50</accession>
<dbReference type="EMBL" id="JAYMYR010000003">
    <property type="protein sequence ID" value="KAK7373504.1"/>
    <property type="molecule type" value="Genomic_DNA"/>
</dbReference>
<evidence type="ECO:0000313" key="2">
    <source>
        <dbReference type="Proteomes" id="UP001374584"/>
    </source>
</evidence>
<evidence type="ECO:0000313" key="1">
    <source>
        <dbReference type="EMBL" id="KAK7373504.1"/>
    </source>
</evidence>
<gene>
    <name evidence="1" type="ORF">VNO80_06915</name>
</gene>
<keyword evidence="2" id="KW-1185">Reference proteome</keyword>
<name>A0AAN9RJ50_PHACN</name>